<keyword evidence="1" id="KW-1133">Transmembrane helix</keyword>
<keyword evidence="1" id="KW-0472">Membrane</keyword>
<feature type="transmembrane region" description="Helical" evidence="1">
    <location>
        <begin position="283"/>
        <end position="305"/>
    </location>
</feature>
<evidence type="ECO:0000313" key="3">
    <source>
        <dbReference type="EMBL" id="EIM31159.1"/>
    </source>
</evidence>
<feature type="domain" description="Peptidase C14 caspase" evidence="2">
    <location>
        <begin position="21"/>
        <end position="231"/>
    </location>
</feature>
<protein>
    <submittedName>
        <fullName evidence="3">Caspase domain-containing protein</fullName>
    </submittedName>
</protein>
<accession>I4Z4L7</accession>
<dbReference type="GO" id="GO:0006508">
    <property type="term" value="P:proteolysis"/>
    <property type="evidence" value="ECO:0007669"/>
    <property type="project" value="InterPro"/>
</dbReference>
<evidence type="ECO:0000256" key="1">
    <source>
        <dbReference type="SAM" id="Phobius"/>
    </source>
</evidence>
<reference evidence="3 4" key="1">
    <citation type="submission" date="2012-02" db="EMBL/GenBank/DDBJ databases">
        <title>Improved High-Quality Draft sequence of Microvirga sp. WSM3557.</title>
        <authorList>
            <consortium name="US DOE Joint Genome Institute"/>
            <person name="Lucas S."/>
            <person name="Han J."/>
            <person name="Lapidus A."/>
            <person name="Cheng J.-F."/>
            <person name="Goodwin L."/>
            <person name="Pitluck S."/>
            <person name="Peters L."/>
            <person name="Zhang X."/>
            <person name="Detter J.C."/>
            <person name="Han C."/>
            <person name="Tapia R."/>
            <person name="Land M."/>
            <person name="Hauser L."/>
            <person name="Kyrpides N."/>
            <person name="Ivanova N."/>
            <person name="Pagani I."/>
            <person name="Brau L."/>
            <person name="Yates R."/>
            <person name="O'Hara G."/>
            <person name="Rui T."/>
            <person name="Howieson J."/>
            <person name="Reeve W."/>
            <person name="Woyke T."/>
        </authorList>
    </citation>
    <scope>NUCLEOTIDE SEQUENCE [LARGE SCALE GENOMIC DNA]</scope>
    <source>
        <strain evidence="3 4">WSM3557</strain>
    </source>
</reference>
<gene>
    <name evidence="3" type="ORF">MicloDRAFT_00001490</name>
</gene>
<dbReference type="InterPro" id="IPR011600">
    <property type="entry name" value="Pept_C14_caspase"/>
</dbReference>
<name>I4Z4L7_9HYPH</name>
<sequence>MVLTSMLSGSIQATAFGDLTRAVLVGVSNFEDKAFRELKACAPETERLGAALTDPAGCRIPDQNVDVVVDARATLDQVIPLLQAASSAATPDQILIIYFAGHGEKIEGGFGLILHDTRQADLARTALTSAQLDRIFSGCRARGLLIILDCCGGAALAENAPAFMQRVGQHDFRILLSASRVDQSSWETSRGSVFTKHLIDVVEGTTQVSATPGQVYFNDLLRHLRNSVAEEIANAGGELPPQEPVFNGGYIDDPLIFVHTGETLKQIRVKVQRYSQSYVRARIRFTILLIVSLLLLGLGGFWLVLDQHYFLQAGDRSTAVYHGYPGLSGLGYPKLLWAAEVQRNFLKPDSPLVNNETVVARRTQPPFATLLAELSPAGQSMLWVWAGQKEEARRRAKAGMDAVGADRPNDWAELAQLFAANATAADIAPLEVLSRHQNVSVVQAALRALARLKRTDAVEALSRRGFDMNQAGIHVNALKYWDRPCDDTLRDYLNKFQRAMSYKQFVRATLETALDTQCTIDLDPLLAADRAYLGAVATYWATLGGETPGALAKNIQGEIAVTITRIAEGDHGVVQKGFPILDRLVEMGLALPKTDCPVPATETGSAPARQSVIGRFRQLMAALDGVSSPTAFRYERTRLAAYLAATCKGVTVILIPAEQPGAQWSIALVQGTEQQIVMQFAFNSSNVPIDAIQLAEYITAPDQAAPLQELAAGNLDAYWKSRILRKLRLLKVPAAPINPFFSRGEVELQVEAYLWQASSDHEGALRAALARLNDPTAEFLPALLTLLDKDESSRAVIMRALAGAVSDETRRTALITLFGTKDQVAERLASPQSEIRAVAIDYLQFRDDLLDVAAVAQPALVMPTFFSANFTNIAFHRSRIRADLASTPDWAIAVRSKLMLDTRNDLSSGLRLWIDRETRRRTEGLPLGSE</sequence>
<dbReference type="PATRIC" id="fig|864069.3.peg.153"/>
<evidence type="ECO:0000313" key="4">
    <source>
        <dbReference type="Proteomes" id="UP000003947"/>
    </source>
</evidence>
<keyword evidence="1" id="KW-0812">Transmembrane</keyword>
<dbReference type="RefSeq" id="WP_009488627.1">
    <property type="nucleotide sequence ID" value="NZ_CP141049.1"/>
</dbReference>
<keyword evidence="4" id="KW-1185">Reference proteome</keyword>
<organism evidence="3 4">
    <name type="scientific">Microvirga lotononidis</name>
    <dbReference type="NCBI Taxonomy" id="864069"/>
    <lineage>
        <taxon>Bacteria</taxon>
        <taxon>Pseudomonadati</taxon>
        <taxon>Pseudomonadota</taxon>
        <taxon>Alphaproteobacteria</taxon>
        <taxon>Hyphomicrobiales</taxon>
        <taxon>Methylobacteriaceae</taxon>
        <taxon>Microvirga</taxon>
    </lineage>
</organism>
<proteinExistence type="predicted"/>
<dbReference type="Proteomes" id="UP000003947">
    <property type="component" value="Unassembled WGS sequence"/>
</dbReference>
<dbReference type="EMBL" id="JH660633">
    <property type="protein sequence ID" value="EIM31159.1"/>
    <property type="molecule type" value="Genomic_DNA"/>
</dbReference>
<evidence type="ECO:0000259" key="2">
    <source>
        <dbReference type="Pfam" id="PF00656"/>
    </source>
</evidence>
<dbReference type="Gene3D" id="3.40.50.1460">
    <property type="match status" value="1"/>
</dbReference>
<dbReference type="STRING" id="864069.MicloDRAFT_00001490"/>
<dbReference type="OrthoDB" id="9812126at2"/>
<dbReference type="InterPro" id="IPR029030">
    <property type="entry name" value="Caspase-like_dom_sf"/>
</dbReference>
<dbReference type="HOGENOM" id="CLU_314450_0_0_5"/>
<dbReference type="SUPFAM" id="SSF52129">
    <property type="entry name" value="Caspase-like"/>
    <property type="match status" value="1"/>
</dbReference>
<dbReference type="AlphaFoldDB" id="I4Z4L7"/>
<dbReference type="eggNOG" id="COG4249">
    <property type="taxonomic scope" value="Bacteria"/>
</dbReference>
<dbReference type="GO" id="GO:0004197">
    <property type="term" value="F:cysteine-type endopeptidase activity"/>
    <property type="evidence" value="ECO:0007669"/>
    <property type="project" value="InterPro"/>
</dbReference>
<dbReference type="Pfam" id="PF00656">
    <property type="entry name" value="Peptidase_C14"/>
    <property type="match status" value="1"/>
</dbReference>